<dbReference type="STRING" id="1337093.MBELCI_2271"/>
<dbReference type="AlphaFoldDB" id="U3AEV7"/>
<accession>U3AEV7</accession>
<dbReference type="EMBL" id="BATB01000031">
    <property type="protein sequence ID" value="GAD56219.1"/>
    <property type="molecule type" value="Genomic_DNA"/>
</dbReference>
<dbReference type="RefSeq" id="WP_021694320.1">
    <property type="nucleotide sequence ID" value="NZ_BATB01000031.1"/>
</dbReference>
<evidence type="ECO:0000313" key="2">
    <source>
        <dbReference type="Proteomes" id="UP000016566"/>
    </source>
</evidence>
<protein>
    <submittedName>
        <fullName evidence="1">Uncharacterized protein</fullName>
    </submittedName>
</protein>
<dbReference type="Proteomes" id="UP000016566">
    <property type="component" value="Unassembled WGS sequence"/>
</dbReference>
<dbReference type="OrthoDB" id="7854865at2"/>
<proteinExistence type="predicted"/>
<name>U3AEV7_9RHOB</name>
<reference evidence="1" key="1">
    <citation type="journal article" date="2013" name="Genome Announc.">
        <title>Draft Genome Sequence of Loktanella cinnabarina LL-001T, Isolated from Deep-Sea Floor Sediment.</title>
        <authorList>
            <person name="Nishi S."/>
            <person name="Tsubouchi T."/>
            <person name="Takaki Y."/>
            <person name="Koyanagi R."/>
            <person name="Satoh N."/>
            <person name="Maruyama T."/>
            <person name="Hatada Y."/>
        </authorList>
    </citation>
    <scope>NUCLEOTIDE SEQUENCE [LARGE SCALE GENOMIC DNA]</scope>
    <source>
        <strain evidence="1">LL-001</strain>
    </source>
</reference>
<comment type="caution">
    <text evidence="1">The sequence shown here is derived from an EMBL/GenBank/DDBJ whole genome shotgun (WGS) entry which is preliminary data.</text>
</comment>
<keyword evidence="2" id="KW-1185">Reference proteome</keyword>
<organism evidence="1 2">
    <name type="scientific">Limimaricola cinnabarinus LL-001</name>
    <dbReference type="NCBI Taxonomy" id="1337093"/>
    <lineage>
        <taxon>Bacteria</taxon>
        <taxon>Pseudomonadati</taxon>
        <taxon>Pseudomonadota</taxon>
        <taxon>Alphaproteobacteria</taxon>
        <taxon>Rhodobacterales</taxon>
        <taxon>Paracoccaceae</taxon>
        <taxon>Limimaricola</taxon>
    </lineage>
</organism>
<sequence>MDAYLQFTARETSSGAASFTIGIEGTENAATFSSAAPPQTRGIVDEFNWSNVEQWSAGTIYRTPDISDLIETVIGNDGVSNGAFAFVIEGSGSRVASSFNDNIAPELVLVLEDGTTQFL</sequence>
<evidence type="ECO:0000313" key="1">
    <source>
        <dbReference type="EMBL" id="GAD56219.1"/>
    </source>
</evidence>
<gene>
    <name evidence="1" type="ORF">MBELCI_2271</name>
</gene>